<dbReference type="InterPro" id="IPR020449">
    <property type="entry name" value="Tscrpt_reg_AraC-type_HTH"/>
</dbReference>
<gene>
    <name evidence="5" type="ORF">CLV59_108273</name>
</gene>
<dbReference type="Proteomes" id="UP000249819">
    <property type="component" value="Unassembled WGS sequence"/>
</dbReference>
<accession>A0A327VYB6</accession>
<dbReference type="EMBL" id="QLMA01000008">
    <property type="protein sequence ID" value="RAJ76752.1"/>
    <property type="molecule type" value="Genomic_DNA"/>
</dbReference>
<keyword evidence="6" id="KW-1185">Reference proteome</keyword>
<proteinExistence type="predicted"/>
<evidence type="ECO:0000259" key="4">
    <source>
        <dbReference type="PROSITE" id="PS01124"/>
    </source>
</evidence>
<dbReference type="SMART" id="SM00342">
    <property type="entry name" value="HTH_ARAC"/>
    <property type="match status" value="1"/>
</dbReference>
<keyword evidence="3" id="KW-0804">Transcription</keyword>
<keyword evidence="1" id="KW-0805">Transcription regulation</keyword>
<dbReference type="InterPro" id="IPR009057">
    <property type="entry name" value="Homeodomain-like_sf"/>
</dbReference>
<dbReference type="PANTHER" id="PTHR43280:SF32">
    <property type="entry name" value="TRANSCRIPTIONAL REGULATORY PROTEIN"/>
    <property type="match status" value="1"/>
</dbReference>
<dbReference type="AlphaFoldDB" id="A0A327VYB6"/>
<reference evidence="5 6" key="1">
    <citation type="submission" date="2018-06" db="EMBL/GenBank/DDBJ databases">
        <title>Genomic Encyclopedia of Archaeal and Bacterial Type Strains, Phase II (KMG-II): from individual species to whole genera.</title>
        <authorList>
            <person name="Goeker M."/>
        </authorList>
    </citation>
    <scope>NUCLEOTIDE SEQUENCE [LARGE SCALE GENOMIC DNA]</scope>
    <source>
        <strain evidence="5 6">DSM 29821</strain>
    </source>
</reference>
<dbReference type="SUPFAM" id="SSF46689">
    <property type="entry name" value="Homeodomain-like"/>
    <property type="match status" value="1"/>
</dbReference>
<dbReference type="PROSITE" id="PS01124">
    <property type="entry name" value="HTH_ARAC_FAMILY_2"/>
    <property type="match status" value="1"/>
</dbReference>
<dbReference type="PANTHER" id="PTHR43280">
    <property type="entry name" value="ARAC-FAMILY TRANSCRIPTIONAL REGULATOR"/>
    <property type="match status" value="1"/>
</dbReference>
<evidence type="ECO:0000256" key="3">
    <source>
        <dbReference type="ARBA" id="ARBA00023163"/>
    </source>
</evidence>
<comment type="caution">
    <text evidence="5">The sequence shown here is derived from an EMBL/GenBank/DDBJ whole genome shotgun (WGS) entry which is preliminary data.</text>
</comment>
<dbReference type="GO" id="GO:0043565">
    <property type="term" value="F:sequence-specific DNA binding"/>
    <property type="evidence" value="ECO:0007669"/>
    <property type="project" value="InterPro"/>
</dbReference>
<sequence length="276" mass="31722">MERTCSITCSNIASARKYSTLENYSITFCEGNGSFSIDLFEGSFSGHAVIFTTPWQEIHFSDDATGTLRSVWFHGDYYCIEHHKKEVACNGLLFNNIYHPPFILPNTVRQHALLQLTDQLEAELPHQDNYSLAVSRSYLQLILALCTRIMVQDIPSDPTTQAYHPIMQFRELLEAHFLANRAPSYYAEKLGMTPNNFSKKVKEYFLKSPSDLIQERVVLEAKKLIHLTYKSMKEIAATLHFEDEHYFSRYFKKYTGVSPSKFRETVGVSVVAQMSM</sequence>
<evidence type="ECO:0000313" key="5">
    <source>
        <dbReference type="EMBL" id="RAJ76752.1"/>
    </source>
</evidence>
<keyword evidence="2 5" id="KW-0238">DNA-binding</keyword>
<feature type="domain" description="HTH araC/xylS-type" evidence="4">
    <location>
        <begin position="167"/>
        <end position="265"/>
    </location>
</feature>
<organism evidence="5 6">
    <name type="scientific">Chitinophaga dinghuensis</name>
    <dbReference type="NCBI Taxonomy" id="1539050"/>
    <lineage>
        <taxon>Bacteria</taxon>
        <taxon>Pseudomonadati</taxon>
        <taxon>Bacteroidota</taxon>
        <taxon>Chitinophagia</taxon>
        <taxon>Chitinophagales</taxon>
        <taxon>Chitinophagaceae</taxon>
        <taxon>Chitinophaga</taxon>
    </lineage>
</organism>
<evidence type="ECO:0000313" key="6">
    <source>
        <dbReference type="Proteomes" id="UP000249819"/>
    </source>
</evidence>
<dbReference type="RefSeq" id="WP_111594456.1">
    <property type="nucleotide sequence ID" value="NZ_QLMA01000008.1"/>
</dbReference>
<dbReference type="PRINTS" id="PR00032">
    <property type="entry name" value="HTHARAC"/>
</dbReference>
<dbReference type="OrthoDB" id="2585681at2"/>
<dbReference type="GO" id="GO:0003700">
    <property type="term" value="F:DNA-binding transcription factor activity"/>
    <property type="evidence" value="ECO:0007669"/>
    <property type="project" value="InterPro"/>
</dbReference>
<name>A0A327VYB6_9BACT</name>
<evidence type="ECO:0000256" key="1">
    <source>
        <dbReference type="ARBA" id="ARBA00023015"/>
    </source>
</evidence>
<dbReference type="InterPro" id="IPR018060">
    <property type="entry name" value="HTH_AraC"/>
</dbReference>
<dbReference type="Gene3D" id="1.10.10.60">
    <property type="entry name" value="Homeodomain-like"/>
    <property type="match status" value="1"/>
</dbReference>
<dbReference type="Pfam" id="PF12833">
    <property type="entry name" value="HTH_18"/>
    <property type="match status" value="1"/>
</dbReference>
<evidence type="ECO:0000256" key="2">
    <source>
        <dbReference type="ARBA" id="ARBA00023125"/>
    </source>
</evidence>
<protein>
    <submittedName>
        <fullName evidence="5">AraC-like DNA-binding protein</fullName>
    </submittedName>
</protein>